<sequence length="225" mass="26466">MMINFSLLDEPLKLEQMTILTVKDVRVFSSLIRNFYQYGESGDLKLFDHRLKGLKETELMIITDILEYDINSPTILKMVHADLEECFNEQPEVKSMLEKLAATITELIAFECLENELDLEYDKITILELIKALGVKVETQSDTIFEKCLEILQVFKYLTKKKLLVFVNSGSYFTREEFEQLKEYVELSNQTVLFLEPRPLYDFPQYILDEDYFLVTQNKLEGIEH</sequence>
<reference evidence="1 2" key="1">
    <citation type="submission" date="2020-02" db="EMBL/GenBank/DDBJ databases">
        <title>M-like protein SrM is not crucial to the virulence of a novel isolate of Streptococcus equi subsp. ruminatorum from Macaca mulatta.</title>
        <authorList>
            <person name="Guo G."/>
            <person name="Cheng L."/>
            <person name="Zhang W."/>
        </authorList>
    </citation>
    <scope>NUCLEOTIDE SEQUENCE [LARGE SCALE GENOMIC DNA]</scope>
    <source>
        <strain evidence="1 2">FJ1804</strain>
    </source>
</reference>
<evidence type="ECO:0000313" key="2">
    <source>
        <dbReference type="Proteomes" id="UP000479499"/>
    </source>
</evidence>
<comment type="caution">
    <text evidence="1">The sequence shown here is derived from an EMBL/GenBank/DDBJ whole genome shotgun (WGS) entry which is preliminary data.</text>
</comment>
<dbReference type="InterPro" id="IPR038600">
    <property type="entry name" value="Csn2_sf"/>
</dbReference>
<dbReference type="AlphaFoldDB" id="A0A6M1L169"/>
<dbReference type="CDD" id="cd09758">
    <property type="entry name" value="Csn2"/>
    <property type="match status" value="1"/>
</dbReference>
<evidence type="ECO:0000313" key="1">
    <source>
        <dbReference type="EMBL" id="NGL84694.1"/>
    </source>
</evidence>
<proteinExistence type="predicted"/>
<gene>
    <name evidence="1" type="primary">csn2</name>
    <name evidence="1" type="ORF">G5B50_07935</name>
</gene>
<dbReference type="Pfam" id="PF09711">
    <property type="entry name" value="Cas_Csn2"/>
    <property type="match status" value="1"/>
</dbReference>
<dbReference type="EMBL" id="JAAKFZ010000022">
    <property type="protein sequence ID" value="NGL84694.1"/>
    <property type="molecule type" value="Genomic_DNA"/>
</dbReference>
<dbReference type="InterPro" id="IPR010146">
    <property type="entry name" value="CRISPR-assoc_prot_Csn2-typ"/>
</dbReference>
<protein>
    <submittedName>
        <fullName evidence="1">Type II-A CRISPR-associated protein Csn2</fullName>
    </submittedName>
</protein>
<accession>A0A6M1L169</accession>
<organism evidence="1 2">
    <name type="scientific">Streptococcus equi subsp. ruminatorum</name>
    <dbReference type="NCBI Taxonomy" id="254358"/>
    <lineage>
        <taxon>Bacteria</taxon>
        <taxon>Bacillati</taxon>
        <taxon>Bacillota</taxon>
        <taxon>Bacilli</taxon>
        <taxon>Lactobacillales</taxon>
        <taxon>Streptococcaceae</taxon>
        <taxon>Streptococcus</taxon>
    </lineage>
</organism>
<dbReference type="Gene3D" id="3.40.50.11940">
    <property type="match status" value="2"/>
</dbReference>
<name>A0A6M1L169_9STRE</name>
<dbReference type="NCBIfam" id="TIGR01866">
    <property type="entry name" value="cas_Csn2"/>
    <property type="match status" value="1"/>
</dbReference>
<dbReference type="Proteomes" id="UP000479499">
    <property type="component" value="Unassembled WGS sequence"/>
</dbReference>